<dbReference type="EMBL" id="KE504258">
    <property type="protein sequence ID" value="EPS93754.1"/>
    <property type="molecule type" value="Genomic_DNA"/>
</dbReference>
<dbReference type="HOGENOM" id="CLU_111198_0_0_1"/>
<proteinExistence type="predicted"/>
<dbReference type="AlphaFoldDB" id="S8F486"/>
<reference evidence="2 3" key="1">
    <citation type="journal article" date="2012" name="Science">
        <title>The Paleozoic origin of enzymatic lignin decomposition reconstructed from 31 fungal genomes.</title>
        <authorList>
            <person name="Floudas D."/>
            <person name="Binder M."/>
            <person name="Riley R."/>
            <person name="Barry K."/>
            <person name="Blanchette R.A."/>
            <person name="Henrissat B."/>
            <person name="Martinez A.T."/>
            <person name="Otillar R."/>
            <person name="Spatafora J.W."/>
            <person name="Yadav J.S."/>
            <person name="Aerts A."/>
            <person name="Benoit I."/>
            <person name="Boyd A."/>
            <person name="Carlson A."/>
            <person name="Copeland A."/>
            <person name="Coutinho P.M."/>
            <person name="de Vries R.P."/>
            <person name="Ferreira P."/>
            <person name="Findley K."/>
            <person name="Foster B."/>
            <person name="Gaskell J."/>
            <person name="Glotzer D."/>
            <person name="Gorecki P."/>
            <person name="Heitman J."/>
            <person name="Hesse C."/>
            <person name="Hori C."/>
            <person name="Igarashi K."/>
            <person name="Jurgens J.A."/>
            <person name="Kallen N."/>
            <person name="Kersten P."/>
            <person name="Kohler A."/>
            <person name="Kuees U."/>
            <person name="Kumar T.K.A."/>
            <person name="Kuo A."/>
            <person name="LaButti K."/>
            <person name="Larrondo L.F."/>
            <person name="Lindquist E."/>
            <person name="Ling A."/>
            <person name="Lombard V."/>
            <person name="Lucas S."/>
            <person name="Lundell T."/>
            <person name="Martin R."/>
            <person name="McLaughlin D.J."/>
            <person name="Morgenstern I."/>
            <person name="Morin E."/>
            <person name="Murat C."/>
            <person name="Nagy L.G."/>
            <person name="Nolan M."/>
            <person name="Ohm R.A."/>
            <person name="Patyshakuliyeva A."/>
            <person name="Rokas A."/>
            <person name="Ruiz-Duenas F.J."/>
            <person name="Sabat G."/>
            <person name="Salamov A."/>
            <person name="Samejima M."/>
            <person name="Schmutz J."/>
            <person name="Slot J.C."/>
            <person name="St John F."/>
            <person name="Stenlid J."/>
            <person name="Sun H."/>
            <person name="Sun S."/>
            <person name="Syed K."/>
            <person name="Tsang A."/>
            <person name="Wiebenga A."/>
            <person name="Young D."/>
            <person name="Pisabarro A."/>
            <person name="Eastwood D.C."/>
            <person name="Martin F."/>
            <person name="Cullen D."/>
            <person name="Grigoriev I.V."/>
            <person name="Hibbett D.S."/>
        </authorList>
    </citation>
    <scope>NUCLEOTIDE SEQUENCE</scope>
    <source>
        <strain evidence="3">FP-58527</strain>
    </source>
</reference>
<feature type="signal peptide" evidence="1">
    <location>
        <begin position="1"/>
        <end position="17"/>
    </location>
</feature>
<evidence type="ECO:0000256" key="1">
    <source>
        <dbReference type="SAM" id="SignalP"/>
    </source>
</evidence>
<organism evidence="2 3">
    <name type="scientific">Fomitopsis schrenkii</name>
    <name type="common">Brown rot fungus</name>
    <dbReference type="NCBI Taxonomy" id="2126942"/>
    <lineage>
        <taxon>Eukaryota</taxon>
        <taxon>Fungi</taxon>
        <taxon>Dikarya</taxon>
        <taxon>Basidiomycota</taxon>
        <taxon>Agaricomycotina</taxon>
        <taxon>Agaricomycetes</taxon>
        <taxon>Polyporales</taxon>
        <taxon>Fomitopsis</taxon>
    </lineage>
</organism>
<dbReference type="InParanoid" id="S8F486"/>
<keyword evidence="1" id="KW-0732">Signal</keyword>
<keyword evidence="3" id="KW-1185">Reference proteome</keyword>
<accession>S8F486</accession>
<dbReference type="OrthoDB" id="2844016at2759"/>
<evidence type="ECO:0000313" key="3">
    <source>
        <dbReference type="Proteomes" id="UP000015241"/>
    </source>
</evidence>
<evidence type="ECO:0000313" key="2">
    <source>
        <dbReference type="EMBL" id="EPS93754.1"/>
    </source>
</evidence>
<name>S8F486_FOMSC</name>
<protein>
    <submittedName>
        <fullName evidence="2">Uncharacterized protein</fullName>
    </submittedName>
</protein>
<dbReference type="Proteomes" id="UP000015241">
    <property type="component" value="Unassembled WGS sequence"/>
</dbReference>
<dbReference type="eggNOG" id="ENOG502RC1A">
    <property type="taxonomic scope" value="Eukaryota"/>
</dbReference>
<gene>
    <name evidence="2" type="ORF">FOMPIDRAFT_117573</name>
</gene>
<sequence>MLSSAIVSLAMTTAVLAVALPHGLATSDAEWCQGFGSGAFDTAPNFTLAAYDITGHNSNDTGLPLVLTEASTDGSNVWMAFADGADAEVAGKTFASEPDNTFASFNLNTGVLTPNPGNTGANVTDLNVASGQAPEFQASTDGDNANLPQPVQVYCAIASTDPNGGSPYPVLAVNKDSDSFSLCKSIAGDSNGQTIVIYEASESSTDYDFDSCVPVRIQLIGLD</sequence>
<feature type="chain" id="PRO_5005711388" evidence="1">
    <location>
        <begin position="18"/>
        <end position="223"/>
    </location>
</feature>